<name>A0A5B7GRH3_PORTR</name>
<accession>A0A5B7GRH3</accession>
<dbReference type="AlphaFoldDB" id="A0A5B7GRH3"/>
<gene>
    <name evidence="1" type="ORF">E2C01_055544</name>
</gene>
<organism evidence="1 2">
    <name type="scientific">Portunus trituberculatus</name>
    <name type="common">Swimming crab</name>
    <name type="synonym">Neptunus trituberculatus</name>
    <dbReference type="NCBI Taxonomy" id="210409"/>
    <lineage>
        <taxon>Eukaryota</taxon>
        <taxon>Metazoa</taxon>
        <taxon>Ecdysozoa</taxon>
        <taxon>Arthropoda</taxon>
        <taxon>Crustacea</taxon>
        <taxon>Multicrustacea</taxon>
        <taxon>Malacostraca</taxon>
        <taxon>Eumalacostraca</taxon>
        <taxon>Eucarida</taxon>
        <taxon>Decapoda</taxon>
        <taxon>Pleocyemata</taxon>
        <taxon>Brachyura</taxon>
        <taxon>Eubrachyura</taxon>
        <taxon>Portunoidea</taxon>
        <taxon>Portunidae</taxon>
        <taxon>Portuninae</taxon>
        <taxon>Portunus</taxon>
    </lineage>
</organism>
<dbReference type="EMBL" id="VSRR010018572">
    <property type="protein sequence ID" value="MPC61472.1"/>
    <property type="molecule type" value="Genomic_DNA"/>
</dbReference>
<reference evidence="1 2" key="1">
    <citation type="submission" date="2019-05" db="EMBL/GenBank/DDBJ databases">
        <title>Another draft genome of Portunus trituberculatus and its Hox gene families provides insights of decapod evolution.</title>
        <authorList>
            <person name="Jeong J.-H."/>
            <person name="Song I."/>
            <person name="Kim S."/>
            <person name="Choi T."/>
            <person name="Kim D."/>
            <person name="Ryu S."/>
            <person name="Kim W."/>
        </authorList>
    </citation>
    <scope>NUCLEOTIDE SEQUENCE [LARGE SCALE GENOMIC DNA]</scope>
    <source>
        <tissue evidence="1">Muscle</tissue>
    </source>
</reference>
<evidence type="ECO:0000313" key="2">
    <source>
        <dbReference type="Proteomes" id="UP000324222"/>
    </source>
</evidence>
<protein>
    <submittedName>
        <fullName evidence="1">Uncharacterized protein</fullName>
    </submittedName>
</protein>
<comment type="caution">
    <text evidence="1">The sequence shown here is derived from an EMBL/GenBank/DDBJ whole genome shotgun (WGS) entry which is preliminary data.</text>
</comment>
<dbReference type="Proteomes" id="UP000324222">
    <property type="component" value="Unassembled WGS sequence"/>
</dbReference>
<proteinExistence type="predicted"/>
<evidence type="ECO:0000313" key="1">
    <source>
        <dbReference type="EMBL" id="MPC61472.1"/>
    </source>
</evidence>
<keyword evidence="2" id="KW-1185">Reference proteome</keyword>
<sequence>MALSRLVGCGRVTVSEGEAGGLRRKYVSDQDHVRILGVDLDRELLFDCHLKHIVHQTSLLVFALRRAPNLLDKRGFCCPTRPRYGHTWSMGH</sequence>